<name>A0A6G6AB45_9VIRU</name>
<sequence length="246" mass="27447">MSGHFTRKMYDGCAAQQDLKQSTNPLELILDVNKYVHCDNICKPAREYPPNGALLVDVESSLWGIDKLASRCDSAKHPFCSPNGCLLTNDSRVAPHTTPYACERGHVGENAVVTTNMRMPKHPGYTLPNPNICSTQNNGYYANPNNNRQNNQIPQNNQVLVNHALQNAVAQNHTLQNYGLQNHALQNQVAQNKIAQNNVIQNQSQNYLAQNQPVLNYPQHRILPNIRNQQAPVINAQNCGNLPIVR</sequence>
<accession>A0A6G6AB45</accession>
<proteinExistence type="predicted"/>
<dbReference type="EMBL" id="MN175499">
    <property type="protein sequence ID" value="QID06065.1"/>
    <property type="molecule type" value="Genomic_DNA"/>
</dbReference>
<protein>
    <submittedName>
        <fullName evidence="1">Uncharacterized protein</fullName>
    </submittedName>
</protein>
<organism evidence="1">
    <name type="scientific">Borely moumouvirus</name>
    <dbReference type="NCBI Taxonomy" id="2712067"/>
    <lineage>
        <taxon>Viruses</taxon>
        <taxon>Varidnaviria</taxon>
        <taxon>Bamfordvirae</taxon>
        <taxon>Nucleocytoviricota</taxon>
        <taxon>Megaviricetes</taxon>
        <taxon>Imitervirales</taxon>
        <taxon>Mimiviridae</taxon>
        <taxon>Megamimivirinae</taxon>
        <taxon>Moumouvirus</taxon>
    </lineage>
</organism>
<reference evidence="1" key="1">
    <citation type="submission" date="2019-07" db="EMBL/GenBank/DDBJ databases">
        <title>The discovery of a new lineage B mimivirus raises questions about particles surface fibrils.</title>
        <authorList>
            <person name="Silva L.K.S."/>
            <person name="Rodrigues R.A.L."/>
            <person name="Andrade A.C.S.P."/>
            <person name="Hikida H."/>
            <person name="Andreani J."/>
            <person name="Levasseur A."/>
            <person name="La Scola B."/>
            <person name="Abrahao J.S."/>
        </authorList>
    </citation>
    <scope>NUCLEOTIDE SEQUENCE</scope>
    <source>
        <strain evidence="1">B60</strain>
    </source>
</reference>
<evidence type="ECO:0000313" key="1">
    <source>
        <dbReference type="EMBL" id="QID06065.1"/>
    </source>
</evidence>